<dbReference type="InterPro" id="IPR001421">
    <property type="entry name" value="ATP8_metazoa"/>
</dbReference>
<dbReference type="GO" id="GO:0045259">
    <property type="term" value="C:proton-transporting ATP synthase complex"/>
    <property type="evidence" value="ECO:0007669"/>
    <property type="project" value="UniProtKB-KW"/>
</dbReference>
<comment type="subcellular location">
    <subcellularLocation>
        <location evidence="1 12">Mitochondrion membrane</location>
        <topology evidence="1 12">Single-pass membrane protein</topology>
    </subcellularLocation>
</comment>
<keyword evidence="8 13" id="KW-1133">Transmembrane helix</keyword>
<dbReference type="GO" id="GO:0015078">
    <property type="term" value="F:proton transmembrane transporter activity"/>
    <property type="evidence" value="ECO:0007669"/>
    <property type="project" value="InterPro"/>
</dbReference>
<evidence type="ECO:0000256" key="13">
    <source>
        <dbReference type="SAM" id="Phobius"/>
    </source>
</evidence>
<evidence type="ECO:0000256" key="2">
    <source>
        <dbReference type="ARBA" id="ARBA00008892"/>
    </source>
</evidence>
<evidence type="ECO:0000256" key="8">
    <source>
        <dbReference type="ARBA" id="ARBA00022989"/>
    </source>
</evidence>
<dbReference type="AlphaFoldDB" id="A0A1L2F1G7"/>
<sequence length="56" mass="6575">MPQMAPISWLSLFILFTIIFMLFNIMNYFCVVFTPSISKDGEKTSQLTPPSLNWKW</sequence>
<evidence type="ECO:0000256" key="6">
    <source>
        <dbReference type="ARBA" id="ARBA00022692"/>
    </source>
</evidence>
<dbReference type="Pfam" id="PF00895">
    <property type="entry name" value="ATP-synt_8"/>
    <property type="match status" value="1"/>
</dbReference>
<protein>
    <recommendedName>
        <fullName evidence="12">ATP synthase complex subunit 8</fullName>
    </recommendedName>
</protein>
<dbReference type="GeneID" id="30858324"/>
<gene>
    <name evidence="14" type="primary">ATP8</name>
</gene>
<keyword evidence="4 12" id="KW-0813">Transport</keyword>
<evidence type="ECO:0000256" key="7">
    <source>
        <dbReference type="ARBA" id="ARBA00022781"/>
    </source>
</evidence>
<evidence type="ECO:0000256" key="9">
    <source>
        <dbReference type="ARBA" id="ARBA00023065"/>
    </source>
</evidence>
<keyword evidence="6 12" id="KW-0812">Transmembrane</keyword>
<dbReference type="EMBL" id="KU252587">
    <property type="protein sequence ID" value="ANS71657.1"/>
    <property type="molecule type" value="Genomic_DNA"/>
</dbReference>
<comment type="subunit">
    <text evidence="3">F-type ATPases have 2 components, CF(1) - the catalytic core - and CF(0) - the membrane proton channel.</text>
</comment>
<keyword evidence="7 12" id="KW-0375">Hydrogen ion transport</keyword>
<keyword evidence="11 13" id="KW-0472">Membrane</keyword>
<evidence type="ECO:0000313" key="14">
    <source>
        <dbReference type="EMBL" id="ANS71657.1"/>
    </source>
</evidence>
<feature type="transmembrane region" description="Helical" evidence="13">
    <location>
        <begin position="12"/>
        <end position="33"/>
    </location>
</feature>
<keyword evidence="9 12" id="KW-0406">Ion transport</keyword>
<reference evidence="14" key="1">
    <citation type="submission" date="2015-12" db="EMBL/GenBank/DDBJ databases">
        <title>Sequence and organization of the complete mitochondrial genome of the blackfly Simulium variegatum (Diptera: Simuliidae).</title>
        <authorList>
            <person name="Day J.C."/>
            <person name="Gweon H.S."/>
            <person name="Post R.J."/>
        </authorList>
    </citation>
    <scope>NUCLEOTIDE SEQUENCE</scope>
</reference>
<evidence type="ECO:0000256" key="1">
    <source>
        <dbReference type="ARBA" id="ARBA00004304"/>
    </source>
</evidence>
<evidence type="ECO:0000256" key="4">
    <source>
        <dbReference type="ARBA" id="ARBA00022448"/>
    </source>
</evidence>
<evidence type="ECO:0000256" key="11">
    <source>
        <dbReference type="ARBA" id="ARBA00023136"/>
    </source>
</evidence>
<evidence type="ECO:0000256" key="12">
    <source>
        <dbReference type="RuleBase" id="RU003661"/>
    </source>
</evidence>
<dbReference type="GO" id="GO:0015986">
    <property type="term" value="P:proton motive force-driven ATP synthesis"/>
    <property type="evidence" value="ECO:0007669"/>
    <property type="project" value="InterPro"/>
</dbReference>
<keyword evidence="10 12" id="KW-0496">Mitochondrion</keyword>
<evidence type="ECO:0000256" key="5">
    <source>
        <dbReference type="ARBA" id="ARBA00022547"/>
    </source>
</evidence>
<evidence type="ECO:0000256" key="3">
    <source>
        <dbReference type="ARBA" id="ARBA00011291"/>
    </source>
</evidence>
<organism evidence="14">
    <name type="scientific">Simulium variegatum</name>
    <dbReference type="NCBI Taxonomy" id="446483"/>
    <lineage>
        <taxon>Eukaryota</taxon>
        <taxon>Metazoa</taxon>
        <taxon>Ecdysozoa</taxon>
        <taxon>Arthropoda</taxon>
        <taxon>Hexapoda</taxon>
        <taxon>Insecta</taxon>
        <taxon>Pterygota</taxon>
        <taxon>Neoptera</taxon>
        <taxon>Endopterygota</taxon>
        <taxon>Diptera</taxon>
        <taxon>Nematocera</taxon>
        <taxon>Chironomoidea</taxon>
        <taxon>Simuliidae</taxon>
        <taxon>Simulium</taxon>
    </lineage>
</organism>
<proteinExistence type="inferred from homology"/>
<comment type="similarity">
    <text evidence="2 12">Belongs to the ATPase protein 8 family.</text>
</comment>
<name>A0A1L2F1G7_9DIPT</name>
<accession>A0A1L2F1G7</accession>
<keyword evidence="5 12" id="KW-0138">CF(0)</keyword>
<geneLocation type="mitochondrion" evidence="14"/>
<dbReference type="CTD" id="4509"/>
<evidence type="ECO:0000256" key="10">
    <source>
        <dbReference type="ARBA" id="ARBA00023128"/>
    </source>
</evidence>
<dbReference type="RefSeq" id="YP_009338586.1">
    <property type="nucleotide sequence ID" value="NC_033348.1"/>
</dbReference>
<dbReference type="GO" id="GO:0031966">
    <property type="term" value="C:mitochondrial membrane"/>
    <property type="evidence" value="ECO:0007669"/>
    <property type="project" value="UniProtKB-SubCell"/>
</dbReference>